<evidence type="ECO:0000256" key="3">
    <source>
        <dbReference type="ARBA" id="ARBA00022898"/>
    </source>
</evidence>
<dbReference type="InterPro" id="IPR001926">
    <property type="entry name" value="TrpB-like_PALP"/>
</dbReference>
<keyword evidence="5" id="KW-0175">Coiled coil</keyword>
<keyword evidence="3" id="KW-0663">Pyridoxal phosphate</keyword>
<evidence type="ECO:0000313" key="7">
    <source>
        <dbReference type="EMBL" id="SHJ37626.1"/>
    </source>
</evidence>
<dbReference type="Gene3D" id="3.40.50.1100">
    <property type="match status" value="2"/>
</dbReference>
<dbReference type="OrthoDB" id="9808024at2"/>
<evidence type="ECO:0000313" key="8">
    <source>
        <dbReference type="Proteomes" id="UP000184232"/>
    </source>
</evidence>
<dbReference type="FunFam" id="3.40.50.1100:FF:000003">
    <property type="entry name" value="Cystathionine beta-synthase"/>
    <property type="match status" value="1"/>
</dbReference>
<dbReference type="Pfam" id="PF00571">
    <property type="entry name" value="CBS"/>
    <property type="match status" value="2"/>
</dbReference>
<dbReference type="SUPFAM" id="SSF54631">
    <property type="entry name" value="CBS-domain pair"/>
    <property type="match status" value="1"/>
</dbReference>
<dbReference type="InterPro" id="IPR036052">
    <property type="entry name" value="TrpB-like_PALP_sf"/>
</dbReference>
<dbReference type="InterPro" id="IPR001216">
    <property type="entry name" value="P-phosphate_BS"/>
</dbReference>
<dbReference type="Gene3D" id="3.10.580.10">
    <property type="entry name" value="CBS-domain"/>
    <property type="match status" value="1"/>
</dbReference>
<comment type="cofactor">
    <cofactor evidence="1">
        <name>pyridoxal 5'-phosphate</name>
        <dbReference type="ChEBI" id="CHEBI:597326"/>
    </cofactor>
</comment>
<name>A0A1M6IT48_9FLAO</name>
<keyword evidence="8" id="KW-1185">Reference proteome</keyword>
<dbReference type="Pfam" id="PF00291">
    <property type="entry name" value="PALP"/>
    <property type="match status" value="1"/>
</dbReference>
<protein>
    <submittedName>
        <fullName evidence="7">Cystathionine beta-synthase</fullName>
    </submittedName>
</protein>
<dbReference type="InterPro" id="IPR050214">
    <property type="entry name" value="Cys_Synth/Cystath_Beta-Synth"/>
</dbReference>
<evidence type="ECO:0000256" key="2">
    <source>
        <dbReference type="ARBA" id="ARBA00007103"/>
    </source>
</evidence>
<feature type="domain" description="CBS" evidence="6">
    <location>
        <begin position="340"/>
        <end position="397"/>
    </location>
</feature>
<dbReference type="STRING" id="683124.SAMN05444337_1866"/>
<accession>A0A1M6IT48</accession>
<dbReference type="SUPFAM" id="SSF53686">
    <property type="entry name" value="Tryptophan synthase beta subunit-like PLP-dependent enzymes"/>
    <property type="match status" value="1"/>
</dbReference>
<dbReference type="InterPro" id="IPR000644">
    <property type="entry name" value="CBS_dom"/>
</dbReference>
<reference evidence="7 8" key="1">
    <citation type="submission" date="2016-11" db="EMBL/GenBank/DDBJ databases">
        <authorList>
            <person name="Jaros S."/>
            <person name="Januszkiewicz K."/>
            <person name="Wedrychowicz H."/>
        </authorList>
    </citation>
    <scope>NUCLEOTIDE SEQUENCE [LARGE SCALE GENOMIC DNA]</scope>
    <source>
        <strain evidence="7 8">DSM 22807</strain>
    </source>
</reference>
<dbReference type="GO" id="GO:0006535">
    <property type="term" value="P:cysteine biosynthetic process from serine"/>
    <property type="evidence" value="ECO:0007669"/>
    <property type="project" value="InterPro"/>
</dbReference>
<organism evidence="7 8">
    <name type="scientific">Flavobacterium haoranii</name>
    <dbReference type="NCBI Taxonomy" id="683124"/>
    <lineage>
        <taxon>Bacteria</taxon>
        <taxon>Pseudomonadati</taxon>
        <taxon>Bacteroidota</taxon>
        <taxon>Flavobacteriia</taxon>
        <taxon>Flavobacteriales</taxon>
        <taxon>Flavobacteriaceae</taxon>
        <taxon>Flavobacterium</taxon>
    </lineage>
</organism>
<dbReference type="FunFam" id="3.40.50.1100:FF:000118">
    <property type="entry name" value="Related to CYS4-cystathionine beta-synthase"/>
    <property type="match status" value="1"/>
</dbReference>
<dbReference type="GO" id="GO:0016765">
    <property type="term" value="F:transferase activity, transferring alkyl or aryl (other than methyl) groups"/>
    <property type="evidence" value="ECO:0007669"/>
    <property type="project" value="UniProtKB-ARBA"/>
</dbReference>
<dbReference type="RefSeq" id="WP_072784312.1">
    <property type="nucleotide sequence ID" value="NZ_CP045292.1"/>
</dbReference>
<dbReference type="PROSITE" id="PS00901">
    <property type="entry name" value="CYS_SYNTHASE"/>
    <property type="match status" value="1"/>
</dbReference>
<proteinExistence type="inferred from homology"/>
<dbReference type="Proteomes" id="UP000184232">
    <property type="component" value="Unassembled WGS sequence"/>
</dbReference>
<evidence type="ECO:0000256" key="4">
    <source>
        <dbReference type="PROSITE-ProRule" id="PRU00703"/>
    </source>
</evidence>
<gene>
    <name evidence="7" type="ORF">SAMN05444337_1866</name>
</gene>
<dbReference type="SMART" id="SM00116">
    <property type="entry name" value="CBS"/>
    <property type="match status" value="2"/>
</dbReference>
<evidence type="ECO:0000256" key="1">
    <source>
        <dbReference type="ARBA" id="ARBA00001933"/>
    </source>
</evidence>
<dbReference type="AlphaFoldDB" id="A0A1M6IT48"/>
<dbReference type="CDD" id="cd01561">
    <property type="entry name" value="CBS_like"/>
    <property type="match status" value="1"/>
</dbReference>
<keyword evidence="4" id="KW-0129">CBS domain</keyword>
<dbReference type="PROSITE" id="PS51371">
    <property type="entry name" value="CBS"/>
    <property type="match status" value="1"/>
</dbReference>
<evidence type="ECO:0000259" key="6">
    <source>
        <dbReference type="PROSITE" id="PS51371"/>
    </source>
</evidence>
<comment type="similarity">
    <text evidence="2">Belongs to the cysteine synthase/cystathionine beta-synthase family.</text>
</comment>
<sequence>MKYAKNILETIGNTPLVKLNKVTSEVDALVLAKVETFNPGNSVKDRMAVKMIEDAEADGRLKPGGTIIEGTSGNTGMGLALAAIVKGYKLICVISDKQSKEKMDILRAVGAKVVVCPTDVEPTDPRSYYSVSKRLAEETPNAWYVNQYDNPSNAIAHYEQTGPEIWEQTEGKITHFVVGVGTGGTISGTAKYLKEKNPNIKIWGIDTYGSVFKKYHETGIFDENEIYSYITEGIGEDILPKNVDFSLIDGFTKVTDKDAAVYTRKIALEEGIFVGNSAGAAVKGLLQLKEHFGPDDVVVVLFHDSGSRYVGKMFNDDWMRERGFLEEEITKAEDLIKEHIEKPLVIVRTEELVSHAIERMRKYKISQIPVVDVNGFVGSVDESDLFQSYITDKNTAERPIREVMGKPFPIVKLGTPIEDVSRLITKDNQAVLIDLGNGKHHIITKHDIINSIK</sequence>
<evidence type="ECO:0000256" key="5">
    <source>
        <dbReference type="SAM" id="Coils"/>
    </source>
</evidence>
<dbReference type="EMBL" id="FQZH01000003">
    <property type="protein sequence ID" value="SHJ37626.1"/>
    <property type="molecule type" value="Genomic_DNA"/>
</dbReference>
<feature type="coiled-coil region" evidence="5">
    <location>
        <begin position="315"/>
        <end position="342"/>
    </location>
</feature>
<dbReference type="PANTHER" id="PTHR10314">
    <property type="entry name" value="CYSTATHIONINE BETA-SYNTHASE"/>
    <property type="match status" value="1"/>
</dbReference>
<dbReference type="InterPro" id="IPR046342">
    <property type="entry name" value="CBS_dom_sf"/>
</dbReference>